<protein>
    <recommendedName>
        <fullName evidence="8">Cytochrome c domain-containing protein</fullName>
    </recommendedName>
</protein>
<keyword evidence="4" id="KW-0249">Electron transport</keyword>
<organism evidence="9 10">
    <name type="scientific">Litoreibacter roseus</name>
    <dbReference type="NCBI Taxonomy" id="2601869"/>
    <lineage>
        <taxon>Bacteria</taxon>
        <taxon>Pseudomonadati</taxon>
        <taxon>Pseudomonadota</taxon>
        <taxon>Alphaproteobacteria</taxon>
        <taxon>Rhodobacterales</taxon>
        <taxon>Roseobacteraceae</taxon>
        <taxon>Litoreibacter</taxon>
    </lineage>
</organism>
<comment type="caution">
    <text evidence="9">The sequence shown here is derived from an EMBL/GenBank/DDBJ whole genome shotgun (WGS) entry which is preliminary data.</text>
</comment>
<evidence type="ECO:0000256" key="2">
    <source>
        <dbReference type="ARBA" id="ARBA00022617"/>
    </source>
</evidence>
<feature type="domain" description="Cytochrome c" evidence="8">
    <location>
        <begin position="36"/>
        <end position="134"/>
    </location>
</feature>
<gene>
    <name evidence="9" type="ORF">KIN_02360</name>
</gene>
<proteinExistence type="predicted"/>
<evidence type="ECO:0000259" key="8">
    <source>
        <dbReference type="PROSITE" id="PS51007"/>
    </source>
</evidence>
<dbReference type="RefSeq" id="WP_159804128.1">
    <property type="nucleotide sequence ID" value="NZ_BLJE01000001.1"/>
</dbReference>
<dbReference type="SUPFAM" id="SSF46626">
    <property type="entry name" value="Cytochrome c"/>
    <property type="match status" value="1"/>
</dbReference>
<feature type="signal peptide" evidence="7">
    <location>
        <begin position="1"/>
        <end position="31"/>
    </location>
</feature>
<evidence type="ECO:0000256" key="4">
    <source>
        <dbReference type="ARBA" id="ARBA00022982"/>
    </source>
</evidence>
<evidence type="ECO:0000313" key="9">
    <source>
        <dbReference type="EMBL" id="GFE63162.1"/>
    </source>
</evidence>
<dbReference type="InterPro" id="IPR036909">
    <property type="entry name" value="Cyt_c-like_dom_sf"/>
</dbReference>
<keyword evidence="3 6" id="KW-0479">Metal-binding</keyword>
<keyword evidence="10" id="KW-1185">Reference proteome</keyword>
<dbReference type="InterPro" id="IPR002327">
    <property type="entry name" value="Cyt_c_1A/1B"/>
</dbReference>
<keyword evidence="1" id="KW-0813">Transport</keyword>
<dbReference type="PANTHER" id="PTHR11961">
    <property type="entry name" value="CYTOCHROME C"/>
    <property type="match status" value="1"/>
</dbReference>
<keyword evidence="5 6" id="KW-0408">Iron</keyword>
<dbReference type="Proteomes" id="UP000436822">
    <property type="component" value="Unassembled WGS sequence"/>
</dbReference>
<evidence type="ECO:0000256" key="1">
    <source>
        <dbReference type="ARBA" id="ARBA00022448"/>
    </source>
</evidence>
<feature type="chain" id="PRO_5027037622" description="Cytochrome c domain-containing protein" evidence="7">
    <location>
        <begin position="32"/>
        <end position="134"/>
    </location>
</feature>
<dbReference type="Gene3D" id="1.10.760.10">
    <property type="entry name" value="Cytochrome c-like domain"/>
    <property type="match status" value="1"/>
</dbReference>
<evidence type="ECO:0000313" key="10">
    <source>
        <dbReference type="Proteomes" id="UP000436822"/>
    </source>
</evidence>
<evidence type="ECO:0000256" key="3">
    <source>
        <dbReference type="ARBA" id="ARBA00022723"/>
    </source>
</evidence>
<keyword evidence="2 6" id="KW-0349">Heme</keyword>
<reference evidence="9 10" key="1">
    <citation type="submission" date="2019-12" db="EMBL/GenBank/DDBJ databases">
        <title>Litoreibacter badius sp. nov., a novel bacteriochlorophyll a-containing bacterium in the genus Litoreibacter.</title>
        <authorList>
            <person name="Kanamuro M."/>
            <person name="Takabe Y."/>
            <person name="Mori K."/>
            <person name="Takaichi S."/>
            <person name="Hanada S."/>
        </authorList>
    </citation>
    <scope>NUCLEOTIDE SEQUENCE [LARGE SCALE GENOMIC DNA]</scope>
    <source>
        <strain evidence="9 10">K6</strain>
    </source>
</reference>
<keyword evidence="7" id="KW-0732">Signal</keyword>
<accession>A0A6N6JD91</accession>
<evidence type="ECO:0000256" key="6">
    <source>
        <dbReference type="PROSITE-ProRule" id="PRU00433"/>
    </source>
</evidence>
<evidence type="ECO:0000256" key="5">
    <source>
        <dbReference type="ARBA" id="ARBA00023004"/>
    </source>
</evidence>
<evidence type="ECO:0000256" key="7">
    <source>
        <dbReference type="SAM" id="SignalP"/>
    </source>
</evidence>
<dbReference type="PROSITE" id="PS51007">
    <property type="entry name" value="CYTC"/>
    <property type="match status" value="1"/>
</dbReference>
<dbReference type="InterPro" id="IPR009056">
    <property type="entry name" value="Cyt_c-like_dom"/>
</dbReference>
<dbReference type="AlphaFoldDB" id="A0A6N6JD91"/>
<dbReference type="GO" id="GO:0009055">
    <property type="term" value="F:electron transfer activity"/>
    <property type="evidence" value="ECO:0007669"/>
    <property type="project" value="InterPro"/>
</dbReference>
<dbReference type="GO" id="GO:0020037">
    <property type="term" value="F:heme binding"/>
    <property type="evidence" value="ECO:0007669"/>
    <property type="project" value="InterPro"/>
</dbReference>
<name>A0A6N6JD91_9RHOB</name>
<sequence>MKTESRIMPFANATRLLSLILPLFAVQQAGAQEAGGDPMAGEALWPRCAGCHALTEPRNGAGPHLVGLLGREAGSVEEFRYSPALADSDIVWDAESLRAYILDARTVVPGTRKAGVLTDTQDVADVVAFLLQSE</sequence>
<dbReference type="EMBL" id="BLJE01000001">
    <property type="protein sequence ID" value="GFE63162.1"/>
    <property type="molecule type" value="Genomic_DNA"/>
</dbReference>
<dbReference type="OrthoDB" id="9805828at2"/>
<dbReference type="PRINTS" id="PR00604">
    <property type="entry name" value="CYTCHRMECIAB"/>
</dbReference>
<dbReference type="GO" id="GO:0046872">
    <property type="term" value="F:metal ion binding"/>
    <property type="evidence" value="ECO:0007669"/>
    <property type="project" value="UniProtKB-KW"/>
</dbReference>